<sequence length="157" mass="17584">MFQTTTNRSAANQTLSLITTNLESTNLPTHSTNKDSTNNLHRSTSRPVRQASAQHHPRSVTQLPHQMDLSTNLQLQSILLFRPTFNLHRLQVLSTVQEDREVLEVVTGHPSTNAEVDSINVVEAIRSMEAVRSISEEAETSVRTRVDLSTAFDRVIL</sequence>
<reference evidence="2" key="1">
    <citation type="submission" date="2021-05" db="EMBL/GenBank/DDBJ databases">
        <authorList>
            <person name="Alioto T."/>
            <person name="Alioto T."/>
            <person name="Gomez Garrido J."/>
        </authorList>
    </citation>
    <scope>NUCLEOTIDE SEQUENCE</scope>
</reference>
<dbReference type="AlphaFoldDB" id="A0A8D8QXF9"/>
<name>A0A8D8QXF9_9HEMI</name>
<protein>
    <submittedName>
        <fullName evidence="2">Uncharacterized protein</fullName>
    </submittedName>
</protein>
<accession>A0A8D8QXF9</accession>
<evidence type="ECO:0000313" key="2">
    <source>
        <dbReference type="EMBL" id="CAG6640116.1"/>
    </source>
</evidence>
<proteinExistence type="predicted"/>
<evidence type="ECO:0000256" key="1">
    <source>
        <dbReference type="SAM" id="MobiDB-lite"/>
    </source>
</evidence>
<organism evidence="2">
    <name type="scientific">Cacopsylla melanoneura</name>
    <dbReference type="NCBI Taxonomy" id="428564"/>
    <lineage>
        <taxon>Eukaryota</taxon>
        <taxon>Metazoa</taxon>
        <taxon>Ecdysozoa</taxon>
        <taxon>Arthropoda</taxon>
        <taxon>Hexapoda</taxon>
        <taxon>Insecta</taxon>
        <taxon>Pterygota</taxon>
        <taxon>Neoptera</taxon>
        <taxon>Paraneoptera</taxon>
        <taxon>Hemiptera</taxon>
        <taxon>Sternorrhyncha</taxon>
        <taxon>Psylloidea</taxon>
        <taxon>Psyllidae</taxon>
        <taxon>Psyllinae</taxon>
        <taxon>Cacopsylla</taxon>
    </lineage>
</organism>
<feature type="region of interest" description="Disordered" evidence="1">
    <location>
        <begin position="21"/>
        <end position="61"/>
    </location>
</feature>
<dbReference type="EMBL" id="HBUF01110636">
    <property type="protein sequence ID" value="CAG6640116.1"/>
    <property type="molecule type" value="Transcribed_RNA"/>
</dbReference>